<name>A0A131YSW2_RHIAP</name>
<organism evidence="1">
    <name type="scientific">Rhipicephalus appendiculatus</name>
    <name type="common">Brown ear tick</name>
    <dbReference type="NCBI Taxonomy" id="34631"/>
    <lineage>
        <taxon>Eukaryota</taxon>
        <taxon>Metazoa</taxon>
        <taxon>Ecdysozoa</taxon>
        <taxon>Arthropoda</taxon>
        <taxon>Chelicerata</taxon>
        <taxon>Arachnida</taxon>
        <taxon>Acari</taxon>
        <taxon>Parasitiformes</taxon>
        <taxon>Ixodida</taxon>
        <taxon>Ixodoidea</taxon>
        <taxon>Ixodidae</taxon>
        <taxon>Rhipicephalinae</taxon>
        <taxon>Rhipicephalus</taxon>
        <taxon>Rhipicephalus</taxon>
    </lineage>
</organism>
<reference evidence="1" key="1">
    <citation type="journal article" date="2016" name="Ticks Tick Borne Dis.">
        <title>De novo assembly and annotation of the salivary gland transcriptome of Rhipicephalus appendiculatus male and female ticks during blood feeding.</title>
        <authorList>
            <person name="de Castro M.H."/>
            <person name="de Klerk D."/>
            <person name="Pienaar R."/>
            <person name="Latif A.A."/>
            <person name="Rees D.J."/>
            <person name="Mans B.J."/>
        </authorList>
    </citation>
    <scope>NUCLEOTIDE SEQUENCE</scope>
    <source>
        <tissue evidence="1">Salivary glands</tissue>
    </source>
</reference>
<protein>
    <submittedName>
        <fullName evidence="1">28 kDa Metastriate family member</fullName>
    </submittedName>
</protein>
<proteinExistence type="predicted"/>
<dbReference type="EMBL" id="GEDV01006879">
    <property type="protein sequence ID" value="JAP81678.1"/>
    <property type="molecule type" value="Transcribed_RNA"/>
</dbReference>
<sequence length="255" mass="29423">MNIYIFDCYSARLRWESNFSRHELSSMFKRYLCFLCVFVTQHRNGNAEATTKPPDKIGENVTAQIHIYYNSTYLQNISVKSKAEDNSTSTQEIPEIFEELFKKVESYFHEKKVMVNFTVQSAEKNDQIAVKYKGYSALNASGTLQNLLMLNNSQASMRTDIVFYYTNDTLWLDQRHRGDRQPRRVSYLSTKGTFCTENRSGAVVKHDPKTERITETVYAVTTILGASYSSQGIHPVEKEQLNETFKQCLTMSQTS</sequence>
<evidence type="ECO:0000313" key="1">
    <source>
        <dbReference type="EMBL" id="JAP81678.1"/>
    </source>
</evidence>
<accession>A0A131YSW2</accession>
<dbReference type="AlphaFoldDB" id="A0A131YSW2"/>